<evidence type="ECO:0000256" key="4">
    <source>
        <dbReference type="SAM" id="Phobius"/>
    </source>
</evidence>
<proteinExistence type="inferred from homology"/>
<dbReference type="GO" id="GO:0003990">
    <property type="term" value="F:acetylcholinesterase activity"/>
    <property type="evidence" value="ECO:0007669"/>
    <property type="project" value="TreeGrafter"/>
</dbReference>
<dbReference type="InterPro" id="IPR019819">
    <property type="entry name" value="Carboxylesterase_B_CS"/>
</dbReference>
<comment type="similarity">
    <text evidence="1">Belongs to the type-B carboxylesterase/lipase family.</text>
</comment>
<keyword evidence="2" id="KW-0719">Serine esterase</keyword>
<evidence type="ECO:0000313" key="8">
    <source>
        <dbReference type="Proteomes" id="UP000663852"/>
    </source>
</evidence>
<evidence type="ECO:0000259" key="6">
    <source>
        <dbReference type="Pfam" id="PF00135"/>
    </source>
</evidence>
<dbReference type="Gene3D" id="3.40.50.1820">
    <property type="entry name" value="alpha/beta hydrolase"/>
    <property type="match status" value="1"/>
</dbReference>
<dbReference type="InterPro" id="IPR002018">
    <property type="entry name" value="CarbesteraseB"/>
</dbReference>
<organism evidence="7 8">
    <name type="scientific">Adineta ricciae</name>
    <name type="common">Rotifer</name>
    <dbReference type="NCBI Taxonomy" id="249248"/>
    <lineage>
        <taxon>Eukaryota</taxon>
        <taxon>Metazoa</taxon>
        <taxon>Spiralia</taxon>
        <taxon>Gnathifera</taxon>
        <taxon>Rotifera</taxon>
        <taxon>Eurotatoria</taxon>
        <taxon>Bdelloidea</taxon>
        <taxon>Adinetida</taxon>
        <taxon>Adinetidae</taxon>
        <taxon>Adineta</taxon>
    </lineage>
</organism>
<gene>
    <name evidence="7" type="ORF">EDS130_LOCUS15658</name>
</gene>
<evidence type="ECO:0000256" key="1">
    <source>
        <dbReference type="ARBA" id="ARBA00005964"/>
    </source>
</evidence>
<protein>
    <recommendedName>
        <fullName evidence="6">Carboxylesterase type B domain-containing protein</fullName>
    </recommendedName>
</protein>
<keyword evidence="4" id="KW-0812">Transmembrane</keyword>
<keyword evidence="4" id="KW-1133">Transmembrane helix</keyword>
<evidence type="ECO:0000256" key="5">
    <source>
        <dbReference type="SAM" id="SignalP"/>
    </source>
</evidence>
<feature type="domain" description="Carboxylesterase type B" evidence="6">
    <location>
        <begin position="34"/>
        <end position="567"/>
    </location>
</feature>
<dbReference type="Pfam" id="PF00135">
    <property type="entry name" value="COesterase"/>
    <property type="match status" value="1"/>
</dbReference>
<feature type="chain" id="PRO_5032702341" description="Carboxylesterase type B domain-containing protein" evidence="5">
    <location>
        <begin position="22"/>
        <end position="635"/>
    </location>
</feature>
<evidence type="ECO:0000256" key="3">
    <source>
        <dbReference type="ARBA" id="ARBA00022801"/>
    </source>
</evidence>
<sequence length="635" mass="73855">MVEASVCYFFIFLVNLQTIRSINNINFSRDVKGDPRLNTTSGLFQGKQVIVRNVPVYQFFGIPYGEKPARFERSTLRRYNAQSIIYAINPPPACLQMSSDDSSYGPFRSADHFDEDCLTLNIFVPKSTSSVPKAIMVFSYGMLNQIGSVSSIDGSAFAALGDVIVIMINYRLSIFGFLSTTMSGNYGLYDQLLALEWISLNAKQFNGDFKRITYVGHSSGAVNALLLAMSNHSDGLLTRVIAQSGCPMNQWAVDRHAKIRFDNVIKENNMNTRRKFIQTNMDRLKTMPVEQIRYRYRDELEELPAFPFPVVDDDIIPFDLEHMIRTGHLKNIDVLIGVTADESLSIAEEHIFSPYLSTTSLRRTLTEQEQVHSLIHFRKHEYIKKFLQVNHPEYLCFYDEIRARYTPMKKDQHNVVETTHLYTDLISDLMIYYDLIRFLHERLRSESVASTYVYYYTNPPSYKSQRNSNMVGHFAELDLLLGLPFLPQSDVQRMTTRNLSYTSDEIALSLQMIRYWTNFAKTGNPNSPNNVSLYWPSYETTNKSYINFHVKETRIENQYLEERFRYWDMISHRQVCLPFHWYHTFLLVSILILTILLIIIYIFYNTKRSRRNIKPTELTTRNVITTYDFLPSVVT</sequence>
<dbReference type="GO" id="GO:0005615">
    <property type="term" value="C:extracellular space"/>
    <property type="evidence" value="ECO:0007669"/>
    <property type="project" value="TreeGrafter"/>
</dbReference>
<feature type="transmembrane region" description="Helical" evidence="4">
    <location>
        <begin position="581"/>
        <end position="604"/>
    </location>
</feature>
<evidence type="ECO:0000256" key="2">
    <source>
        <dbReference type="ARBA" id="ARBA00022487"/>
    </source>
</evidence>
<dbReference type="PANTHER" id="PTHR43918">
    <property type="entry name" value="ACETYLCHOLINESTERASE"/>
    <property type="match status" value="1"/>
</dbReference>
<dbReference type="AlphaFoldDB" id="A0A814HWF1"/>
<dbReference type="InterPro" id="IPR029058">
    <property type="entry name" value="AB_hydrolase_fold"/>
</dbReference>
<dbReference type="InterPro" id="IPR050654">
    <property type="entry name" value="AChE-related_enzymes"/>
</dbReference>
<dbReference type="OrthoDB" id="19653at2759"/>
<keyword evidence="4" id="KW-0472">Membrane</keyword>
<name>A0A814HWF1_ADIRI</name>
<dbReference type="GO" id="GO:0005886">
    <property type="term" value="C:plasma membrane"/>
    <property type="evidence" value="ECO:0007669"/>
    <property type="project" value="TreeGrafter"/>
</dbReference>
<dbReference type="PROSITE" id="PS00941">
    <property type="entry name" value="CARBOXYLESTERASE_B_2"/>
    <property type="match status" value="1"/>
</dbReference>
<keyword evidence="5" id="KW-0732">Signal</keyword>
<comment type="caution">
    <text evidence="7">The sequence shown here is derived from an EMBL/GenBank/DDBJ whole genome shotgun (WGS) entry which is preliminary data.</text>
</comment>
<dbReference type="SUPFAM" id="SSF53474">
    <property type="entry name" value="alpha/beta-Hydrolases"/>
    <property type="match status" value="1"/>
</dbReference>
<feature type="signal peptide" evidence="5">
    <location>
        <begin position="1"/>
        <end position="21"/>
    </location>
</feature>
<dbReference type="PANTHER" id="PTHR43918:SF4">
    <property type="entry name" value="CARBOXYLIC ESTER HYDROLASE"/>
    <property type="match status" value="1"/>
</dbReference>
<dbReference type="EMBL" id="CAJNOJ010000066">
    <property type="protein sequence ID" value="CAF1016363.1"/>
    <property type="molecule type" value="Genomic_DNA"/>
</dbReference>
<keyword evidence="3" id="KW-0378">Hydrolase</keyword>
<evidence type="ECO:0000313" key="7">
    <source>
        <dbReference type="EMBL" id="CAF1016363.1"/>
    </source>
</evidence>
<dbReference type="GO" id="GO:0006581">
    <property type="term" value="P:acetylcholine catabolic process"/>
    <property type="evidence" value="ECO:0007669"/>
    <property type="project" value="TreeGrafter"/>
</dbReference>
<accession>A0A814HWF1</accession>
<dbReference type="Proteomes" id="UP000663852">
    <property type="component" value="Unassembled WGS sequence"/>
</dbReference>
<dbReference type="GO" id="GO:0019695">
    <property type="term" value="P:choline metabolic process"/>
    <property type="evidence" value="ECO:0007669"/>
    <property type="project" value="TreeGrafter"/>
</dbReference>
<reference evidence="7" key="1">
    <citation type="submission" date="2021-02" db="EMBL/GenBank/DDBJ databases">
        <authorList>
            <person name="Nowell W R."/>
        </authorList>
    </citation>
    <scope>NUCLEOTIDE SEQUENCE</scope>
</reference>